<evidence type="ECO:0000313" key="2">
    <source>
        <dbReference type="Proteomes" id="UP001286313"/>
    </source>
</evidence>
<keyword evidence="2" id="KW-1185">Reference proteome</keyword>
<proteinExistence type="predicted"/>
<dbReference type="AlphaFoldDB" id="A0AAE1FME8"/>
<name>A0AAE1FME8_PETCI</name>
<comment type="caution">
    <text evidence="1">The sequence shown here is derived from an EMBL/GenBank/DDBJ whole genome shotgun (WGS) entry which is preliminary data.</text>
</comment>
<reference evidence="1" key="1">
    <citation type="submission" date="2023-10" db="EMBL/GenBank/DDBJ databases">
        <title>Genome assemblies of two species of porcelain crab, Petrolisthes cinctipes and Petrolisthes manimaculis (Anomura: Porcellanidae).</title>
        <authorList>
            <person name="Angst P."/>
        </authorList>
    </citation>
    <scope>NUCLEOTIDE SEQUENCE</scope>
    <source>
        <strain evidence="1">PB745_01</strain>
        <tissue evidence="1">Gill</tissue>
    </source>
</reference>
<organism evidence="1 2">
    <name type="scientific">Petrolisthes cinctipes</name>
    <name type="common">Flat porcelain crab</name>
    <dbReference type="NCBI Taxonomy" id="88211"/>
    <lineage>
        <taxon>Eukaryota</taxon>
        <taxon>Metazoa</taxon>
        <taxon>Ecdysozoa</taxon>
        <taxon>Arthropoda</taxon>
        <taxon>Crustacea</taxon>
        <taxon>Multicrustacea</taxon>
        <taxon>Malacostraca</taxon>
        <taxon>Eumalacostraca</taxon>
        <taxon>Eucarida</taxon>
        <taxon>Decapoda</taxon>
        <taxon>Pleocyemata</taxon>
        <taxon>Anomura</taxon>
        <taxon>Galatheoidea</taxon>
        <taxon>Porcellanidae</taxon>
        <taxon>Petrolisthes</taxon>
    </lineage>
</organism>
<dbReference type="EMBL" id="JAWQEG010001751">
    <property type="protein sequence ID" value="KAK3876928.1"/>
    <property type="molecule type" value="Genomic_DNA"/>
</dbReference>
<protein>
    <submittedName>
        <fullName evidence="1">Uncharacterized protein</fullName>
    </submittedName>
</protein>
<dbReference type="Proteomes" id="UP001286313">
    <property type="component" value="Unassembled WGS sequence"/>
</dbReference>
<accession>A0AAE1FME8</accession>
<evidence type="ECO:0000313" key="1">
    <source>
        <dbReference type="EMBL" id="KAK3876928.1"/>
    </source>
</evidence>
<sequence length="118" mass="13096">MRQVCNKPNLFSDYRGEWRGLRGGREPILIRVKSEISHSYALIGARHLASLTASHPSIITAGAREQLLMSVVSDRAPVSDVSPCTCATSQPLCVANLPSFLPQHTRLFHPRPGHHQYK</sequence>
<gene>
    <name evidence="1" type="ORF">Pcinc_018324</name>
</gene>